<gene>
    <name evidence="1" type="ORF">CLV72_105398</name>
</gene>
<evidence type="ECO:0000313" key="1">
    <source>
        <dbReference type="EMBL" id="PRX98045.1"/>
    </source>
</evidence>
<dbReference type="Proteomes" id="UP000237846">
    <property type="component" value="Unassembled WGS sequence"/>
</dbReference>
<proteinExistence type="predicted"/>
<sequence>MQEETAVYEPPTLAEAGEFTEVTLGRPSWGFENDWSCVMLC</sequence>
<dbReference type="AlphaFoldDB" id="A0A2T0Q2M8"/>
<keyword evidence="2" id="KW-1185">Reference proteome</keyword>
<evidence type="ECO:0000313" key="2">
    <source>
        <dbReference type="Proteomes" id="UP000237846"/>
    </source>
</evidence>
<protein>
    <recommendedName>
        <fullName evidence="3">Lasso RiPP family leader peptide-containing protein</fullName>
    </recommendedName>
</protein>
<evidence type="ECO:0008006" key="3">
    <source>
        <dbReference type="Google" id="ProtNLM"/>
    </source>
</evidence>
<comment type="caution">
    <text evidence="1">The sequence shown here is derived from an EMBL/GenBank/DDBJ whole genome shotgun (WGS) entry which is preliminary data.</text>
</comment>
<dbReference type="EMBL" id="PVZC01000005">
    <property type="protein sequence ID" value="PRX98045.1"/>
    <property type="molecule type" value="Genomic_DNA"/>
</dbReference>
<accession>A0A2T0Q2M8</accession>
<organism evidence="1 2">
    <name type="scientific">Allonocardiopsis opalescens</name>
    <dbReference type="NCBI Taxonomy" id="1144618"/>
    <lineage>
        <taxon>Bacteria</taxon>
        <taxon>Bacillati</taxon>
        <taxon>Actinomycetota</taxon>
        <taxon>Actinomycetes</taxon>
        <taxon>Streptosporangiales</taxon>
        <taxon>Allonocardiopsis</taxon>
    </lineage>
</organism>
<dbReference type="NCBIfam" id="NF033521">
    <property type="entry name" value="lasso_leader_L3"/>
    <property type="match status" value="1"/>
</dbReference>
<dbReference type="OrthoDB" id="3697537at2"/>
<reference evidence="1 2" key="1">
    <citation type="submission" date="2018-03" db="EMBL/GenBank/DDBJ databases">
        <title>Genomic Encyclopedia of Archaeal and Bacterial Type Strains, Phase II (KMG-II): from individual species to whole genera.</title>
        <authorList>
            <person name="Goeker M."/>
        </authorList>
    </citation>
    <scope>NUCLEOTIDE SEQUENCE [LARGE SCALE GENOMIC DNA]</scope>
    <source>
        <strain evidence="1 2">DSM 45601</strain>
    </source>
</reference>
<name>A0A2T0Q2M8_9ACTN</name>
<dbReference type="RefSeq" id="WP_106248026.1">
    <property type="nucleotide sequence ID" value="NZ_PVZC01000005.1"/>
</dbReference>